<dbReference type="PROSITE" id="PS00447">
    <property type="entry name" value="DNA_POLYMERASE_A"/>
    <property type="match status" value="1"/>
</dbReference>
<dbReference type="GO" id="GO:0008408">
    <property type="term" value="F:3'-5' exonuclease activity"/>
    <property type="evidence" value="ECO:0007669"/>
    <property type="project" value="TreeGrafter"/>
</dbReference>
<comment type="caution">
    <text evidence="17">The sequence shown here is derived from an EMBL/GenBank/DDBJ whole genome shotgun (WGS) entry which is preliminary data.</text>
</comment>
<keyword evidence="10" id="KW-0239">DNA-directed DNA polymerase</keyword>
<dbReference type="InterPro" id="IPR043502">
    <property type="entry name" value="DNA/RNA_pol_sf"/>
</dbReference>
<dbReference type="InterPro" id="IPR001098">
    <property type="entry name" value="DNA-dir_DNA_pol_A_palm_dom"/>
</dbReference>
<comment type="subcellular location">
    <subcellularLocation>
        <location evidence="2">Mitochondrion matrix</location>
        <location evidence="2">Mitochondrion nucleoid</location>
    </subcellularLocation>
</comment>
<evidence type="ECO:0000256" key="14">
    <source>
        <dbReference type="ARBA" id="ARBA00031966"/>
    </source>
</evidence>
<dbReference type="PANTHER" id="PTHR10267">
    <property type="entry name" value="DNA POLYMERASE SUBUNIT GAMMA-1"/>
    <property type="match status" value="1"/>
</dbReference>
<proteinExistence type="inferred from homology"/>
<evidence type="ECO:0000256" key="11">
    <source>
        <dbReference type="ARBA" id="ARBA00023125"/>
    </source>
</evidence>
<keyword evidence="11" id="KW-0238">DNA-binding</keyword>
<dbReference type="InterPro" id="IPR002297">
    <property type="entry name" value="DNA-dir_DNA_pol_A_mt"/>
</dbReference>
<dbReference type="Gene3D" id="1.10.150.20">
    <property type="entry name" value="5' to 3' exonuclease, C-terminal subdomain"/>
    <property type="match status" value="1"/>
</dbReference>
<keyword evidence="9" id="KW-0460">Magnesium</keyword>
<protein>
    <recommendedName>
        <fullName evidence="5">DNA polymerase subunit gamma-1</fullName>
        <ecNumber evidence="4">2.7.7.7</ecNumber>
    </recommendedName>
    <alternativeName>
        <fullName evidence="14">Mitochondrial DNA polymerase catalytic subunit</fullName>
    </alternativeName>
</protein>
<name>A0AA88I5G7_ARTSF</name>
<evidence type="ECO:0000256" key="9">
    <source>
        <dbReference type="ARBA" id="ARBA00022842"/>
    </source>
</evidence>
<keyword evidence="13" id="KW-1135">Mitochondrion nucleoid</keyword>
<evidence type="ECO:0000313" key="17">
    <source>
        <dbReference type="EMBL" id="KAK2724480.1"/>
    </source>
</evidence>
<dbReference type="GO" id="GO:0003677">
    <property type="term" value="F:DNA binding"/>
    <property type="evidence" value="ECO:0007669"/>
    <property type="project" value="UniProtKB-KW"/>
</dbReference>
<evidence type="ECO:0000256" key="7">
    <source>
        <dbReference type="ARBA" id="ARBA00022695"/>
    </source>
</evidence>
<dbReference type="SMART" id="SM00482">
    <property type="entry name" value="POLAc"/>
    <property type="match status" value="1"/>
</dbReference>
<feature type="domain" description="DNA-directed DNA polymerase family A palm" evidence="16">
    <location>
        <begin position="835"/>
        <end position="1118"/>
    </location>
</feature>
<organism evidence="17 18">
    <name type="scientific">Artemia franciscana</name>
    <name type="common">Brine shrimp</name>
    <name type="synonym">Artemia sanfranciscana</name>
    <dbReference type="NCBI Taxonomy" id="6661"/>
    <lineage>
        <taxon>Eukaryota</taxon>
        <taxon>Metazoa</taxon>
        <taxon>Ecdysozoa</taxon>
        <taxon>Arthropoda</taxon>
        <taxon>Crustacea</taxon>
        <taxon>Branchiopoda</taxon>
        <taxon>Anostraca</taxon>
        <taxon>Artemiidae</taxon>
        <taxon>Artemia</taxon>
    </lineage>
</organism>
<dbReference type="GO" id="GO:0005760">
    <property type="term" value="C:gamma DNA polymerase complex"/>
    <property type="evidence" value="ECO:0007669"/>
    <property type="project" value="InterPro"/>
</dbReference>
<feature type="region of interest" description="Disordered" evidence="15">
    <location>
        <begin position="46"/>
        <end position="71"/>
    </location>
</feature>
<sequence length="1211" mass="137322">MMNLMKFLTNNFSVCASLRRDVLDLPFEPRCVLSYRSPLTIASEKISNDLKQNDNERKTDRRSNNKDEHEHFKTTVQAQAKNVNVCGIQMLSEDVRKAIFLDKKKENDDPQVLEKVKNHLLAHNLWNRFSDILPEVKLKLPKMEGPDIDSHFQRIALLQVSSYIHLLKNFVKTEPINLPHKWEFKPGWTKYNYDGSTKAVIYPEEDVYVFDVEVCVSEGKAPTLAVALSEASIYLWCSENLVNSQTNLSKNHYSLDDMIPIESQHGKIEKKERLIIGHNVGFDRARIREQYLLENTKTRFLDTMSLHVAVGGVTSYQRNVMMVASNGGEVKKGKDNSVLDWLLVSSRNGLSDVHELYCGNRLNKEARDLFVKGSMADIRENFQALATYCADDCLATLRVLKELLPLYLERFPHPVTFAGMLEMGTSILPVNSNWDRYLESAEASFLETETILSRGLAQQAEDAVKYMNDSQYKEDPWLWNLDWSTQELKVKKTKPRKKAIDKRVDTYGPFTFEYNNEVYESVGILSERYGDLMNAEEKLYKRVPFLPGYPQWFRDLCTKSETEEGFIYGPYDMSTSLQVVPKILKLTWCGYPLHYVKEFGWGYLIPGRPLENSKCISENGESFPLDAALKMFPPGQVPLGHGHDLRVEEMLAALKNVTAGRVEGETAKATWEELKATMSLPIFAPKEKKNLTVDKPDYHEGIGPYDVGIPGCWFFKLPHKDSGDRNVGNPLAKDYVSYIENGLLKSQVSGLAQKLLKTSKAVNFWKMYRDRILNQLVVFMDKTNLPRFVQKADTFDGGQQYGAILPMTVVAGTLTRRAVESTWMTASNAYKDRIGSEMKSMVQAPPGYHFVGADVDSQELWISSVIGDAHFAGEHGATAFGWMTLQGKKSDGTDMHSRTAAMTSTTRDQAKVLNYGRIYGAGENFAKSLLKQFNSKLSDEEALEKAKHIYTETKGTRILILNENGKLLLTAAGMDPAIPVTWEDLRKVKADVRKRINEGSLPIENIDLLSCKIKDMVEKRAWHGGTESHMFNKLEEIVGEPEPKTPVLGCRITRALDPCNVGESFMTSRVNWVVQSSAVDYLHLMLVSMRYLFDKFSISGRFCISIHDEVRYLVCSEDRYRAALALQITNLWTRAMFAHKLGMNNLPQSVAFFSSVDVDKVLRKEVNMDCKTPSNPLGLAKGYQIPYGESLDVYKTIELTGGTICKSKTDR</sequence>
<dbReference type="Proteomes" id="UP001187531">
    <property type="component" value="Unassembled WGS sequence"/>
</dbReference>
<evidence type="ECO:0000256" key="8">
    <source>
        <dbReference type="ARBA" id="ARBA00022705"/>
    </source>
</evidence>
<keyword evidence="8" id="KW-0235">DNA replication</keyword>
<dbReference type="InterPro" id="IPR041336">
    <property type="entry name" value="DNApol_Exo"/>
</dbReference>
<keyword evidence="7" id="KW-0548">Nucleotidyltransferase</keyword>
<keyword evidence="18" id="KW-1185">Reference proteome</keyword>
<dbReference type="EC" id="2.7.7.7" evidence="4"/>
<comment type="similarity">
    <text evidence="3">Belongs to the DNA polymerase type-A family.</text>
</comment>
<accession>A0AA88I5G7</accession>
<evidence type="ECO:0000256" key="1">
    <source>
        <dbReference type="ARBA" id="ARBA00001946"/>
    </source>
</evidence>
<gene>
    <name evidence="17" type="ORF">QYM36_001099</name>
</gene>
<evidence type="ECO:0000256" key="10">
    <source>
        <dbReference type="ARBA" id="ARBA00022932"/>
    </source>
</evidence>
<dbReference type="PANTHER" id="PTHR10267:SF0">
    <property type="entry name" value="DNA POLYMERASE SUBUNIT GAMMA-1"/>
    <property type="match status" value="1"/>
</dbReference>
<reference evidence="17" key="1">
    <citation type="submission" date="2023-07" db="EMBL/GenBank/DDBJ databases">
        <title>Chromosome-level genome assembly of Artemia franciscana.</title>
        <authorList>
            <person name="Jo E."/>
        </authorList>
    </citation>
    <scope>NUCLEOTIDE SEQUENCE</scope>
    <source>
        <tissue evidence="17">Whole body</tissue>
    </source>
</reference>
<dbReference type="FunFam" id="1.10.150.20:FF:000024">
    <property type="entry name" value="DNA polymerase gamma, catalytic subunit"/>
    <property type="match status" value="1"/>
</dbReference>
<dbReference type="InterPro" id="IPR012337">
    <property type="entry name" value="RNaseH-like_sf"/>
</dbReference>
<dbReference type="Pfam" id="PF18136">
    <property type="entry name" value="DNApol_Exo"/>
    <property type="match status" value="1"/>
</dbReference>
<dbReference type="InterPro" id="IPR019760">
    <property type="entry name" value="DNA-dir_DNA_pol_A_CS"/>
</dbReference>
<dbReference type="EMBL" id="JAVRJZ010000003">
    <property type="protein sequence ID" value="KAK2724480.1"/>
    <property type="molecule type" value="Genomic_DNA"/>
</dbReference>
<dbReference type="GO" id="GO:0006264">
    <property type="term" value="P:mitochondrial DNA replication"/>
    <property type="evidence" value="ECO:0007669"/>
    <property type="project" value="TreeGrafter"/>
</dbReference>
<dbReference type="GO" id="GO:0003887">
    <property type="term" value="F:DNA-directed DNA polymerase activity"/>
    <property type="evidence" value="ECO:0007669"/>
    <property type="project" value="UniProtKB-KW"/>
</dbReference>
<dbReference type="Gene3D" id="3.30.420.390">
    <property type="match status" value="2"/>
</dbReference>
<evidence type="ECO:0000256" key="5">
    <source>
        <dbReference type="ARBA" id="ARBA00015350"/>
    </source>
</evidence>
<dbReference type="SUPFAM" id="SSF53098">
    <property type="entry name" value="Ribonuclease H-like"/>
    <property type="match status" value="1"/>
</dbReference>
<dbReference type="PRINTS" id="PR00867">
    <property type="entry name" value="DNAPOLG"/>
</dbReference>
<keyword evidence="6" id="KW-0808">Transferase</keyword>
<evidence type="ECO:0000256" key="3">
    <source>
        <dbReference type="ARBA" id="ARBA00007705"/>
    </source>
</evidence>
<evidence type="ECO:0000256" key="2">
    <source>
        <dbReference type="ARBA" id="ARBA00004436"/>
    </source>
</evidence>
<evidence type="ECO:0000256" key="4">
    <source>
        <dbReference type="ARBA" id="ARBA00012417"/>
    </source>
</evidence>
<evidence type="ECO:0000256" key="12">
    <source>
        <dbReference type="ARBA" id="ARBA00023128"/>
    </source>
</evidence>
<dbReference type="SUPFAM" id="SSF56672">
    <property type="entry name" value="DNA/RNA polymerases"/>
    <property type="match status" value="1"/>
</dbReference>
<dbReference type="Gene3D" id="3.30.70.370">
    <property type="match status" value="1"/>
</dbReference>
<dbReference type="GO" id="GO:0042645">
    <property type="term" value="C:mitochondrial nucleoid"/>
    <property type="evidence" value="ECO:0007669"/>
    <property type="project" value="UniProtKB-SubCell"/>
</dbReference>
<evidence type="ECO:0000256" key="15">
    <source>
        <dbReference type="SAM" id="MobiDB-lite"/>
    </source>
</evidence>
<keyword evidence="12" id="KW-0496">Mitochondrion</keyword>
<evidence type="ECO:0000256" key="6">
    <source>
        <dbReference type="ARBA" id="ARBA00022679"/>
    </source>
</evidence>
<evidence type="ECO:0000313" key="18">
    <source>
        <dbReference type="Proteomes" id="UP001187531"/>
    </source>
</evidence>
<comment type="cofactor">
    <cofactor evidence="1">
        <name>Mg(2+)</name>
        <dbReference type="ChEBI" id="CHEBI:18420"/>
    </cofactor>
</comment>
<evidence type="ECO:0000259" key="16">
    <source>
        <dbReference type="SMART" id="SM00482"/>
    </source>
</evidence>
<evidence type="ECO:0000256" key="13">
    <source>
        <dbReference type="ARBA" id="ARBA00023271"/>
    </source>
</evidence>
<dbReference type="AlphaFoldDB" id="A0AA88I5G7"/>